<dbReference type="SUPFAM" id="SSF53300">
    <property type="entry name" value="vWA-like"/>
    <property type="match status" value="1"/>
</dbReference>
<comment type="caution">
    <text evidence="3">The sequence shown here is derived from an EMBL/GenBank/DDBJ whole genome shotgun (WGS) entry which is preliminary data.</text>
</comment>
<keyword evidence="4" id="KW-1185">Reference proteome</keyword>
<feature type="domain" description="VWFA" evidence="2">
    <location>
        <begin position="69"/>
        <end position="269"/>
    </location>
</feature>
<dbReference type="InterPro" id="IPR002035">
    <property type="entry name" value="VWF_A"/>
</dbReference>
<keyword evidence="1" id="KW-0812">Transmembrane</keyword>
<dbReference type="PROSITE" id="PS50234">
    <property type="entry name" value="VWFA"/>
    <property type="match status" value="1"/>
</dbReference>
<evidence type="ECO:0000259" key="2">
    <source>
        <dbReference type="PROSITE" id="PS50234"/>
    </source>
</evidence>
<name>A0AAE4AW22_9ACTN</name>
<dbReference type="RefSeq" id="WP_307235556.1">
    <property type="nucleotide sequence ID" value="NZ_JAUSUZ010000001.1"/>
</dbReference>
<keyword evidence="1" id="KW-1133">Transmembrane helix</keyword>
<dbReference type="Pfam" id="PF00092">
    <property type="entry name" value="VWA"/>
    <property type="match status" value="1"/>
</dbReference>
<keyword evidence="1" id="KW-0472">Membrane</keyword>
<dbReference type="Proteomes" id="UP001240236">
    <property type="component" value="Unassembled WGS sequence"/>
</dbReference>
<evidence type="ECO:0000313" key="4">
    <source>
        <dbReference type="Proteomes" id="UP001240236"/>
    </source>
</evidence>
<feature type="transmembrane region" description="Helical" evidence="1">
    <location>
        <begin position="38"/>
        <end position="61"/>
    </location>
</feature>
<protein>
    <recommendedName>
        <fullName evidence="2">VWFA domain-containing protein</fullName>
    </recommendedName>
</protein>
<evidence type="ECO:0000256" key="1">
    <source>
        <dbReference type="SAM" id="Phobius"/>
    </source>
</evidence>
<dbReference type="CDD" id="cd00198">
    <property type="entry name" value="vWFA"/>
    <property type="match status" value="1"/>
</dbReference>
<dbReference type="EMBL" id="JAUSUZ010000001">
    <property type="protein sequence ID" value="MDQ0364276.1"/>
    <property type="molecule type" value="Genomic_DNA"/>
</dbReference>
<reference evidence="3 4" key="1">
    <citation type="submission" date="2023-07" db="EMBL/GenBank/DDBJ databases">
        <title>Sequencing the genomes of 1000 actinobacteria strains.</title>
        <authorList>
            <person name="Klenk H.-P."/>
        </authorList>
    </citation>
    <scope>NUCLEOTIDE SEQUENCE [LARGE SCALE GENOMIC DNA]</scope>
    <source>
        <strain evidence="3 4">DSM 44709</strain>
    </source>
</reference>
<gene>
    <name evidence="3" type="ORF">J2S42_000945</name>
</gene>
<evidence type="ECO:0000313" key="3">
    <source>
        <dbReference type="EMBL" id="MDQ0364276.1"/>
    </source>
</evidence>
<organism evidence="3 4">
    <name type="scientific">Catenuloplanes indicus</name>
    <dbReference type="NCBI Taxonomy" id="137267"/>
    <lineage>
        <taxon>Bacteria</taxon>
        <taxon>Bacillati</taxon>
        <taxon>Actinomycetota</taxon>
        <taxon>Actinomycetes</taxon>
        <taxon>Micromonosporales</taxon>
        <taxon>Micromonosporaceae</taxon>
        <taxon>Catenuloplanes</taxon>
    </lineage>
</organism>
<dbReference type="AlphaFoldDB" id="A0AAE4AW22"/>
<accession>A0AAE4AW22</accession>
<dbReference type="Gene3D" id="3.40.50.410">
    <property type="entry name" value="von Willebrand factor, type A domain"/>
    <property type="match status" value="1"/>
</dbReference>
<sequence>MAREPADVDARGAFGVQRGDHNRQYNIFRMDLPRSVRVAVISVLALAVAAAGTAAVVKLVLPQFAPTYKTEFLIDASAAAGPAGLAEITESLRTVVGNSGDRDSLALRSFGGACGADDNTTQLVDFGTGNRDAIAAAAADVRGGGTATLQRGIVQAIEDFSRPFAQAAKQVNRIVVVTRQGADGCDPDTAYVQREISDRIEAAGLEIEFRMIGYRVEDAQRDQLARLAAGSGAPEPMFVDTSADLDAALDWFTNVEPVLRNAKAVTDVLNPTIGTVNEAVAATMDGRLDVAERRIGDAKDAITAADAAFEDLDGRTGTEAAADLSRRARKLKDLQRGVVESAETLLADARDGRPLGPGHAAFAEVAGGYNTEADAMNKALAALRATAPKTLR</sequence>
<proteinExistence type="predicted"/>
<dbReference type="InterPro" id="IPR036465">
    <property type="entry name" value="vWFA_dom_sf"/>
</dbReference>